<keyword evidence="1" id="KW-0732">Signal</keyword>
<evidence type="ECO:0000313" key="3">
    <source>
        <dbReference type="Proteomes" id="UP000591131"/>
    </source>
</evidence>
<dbReference type="Proteomes" id="UP000591131">
    <property type="component" value="Unassembled WGS sequence"/>
</dbReference>
<reference evidence="2 3" key="1">
    <citation type="submission" date="2020-04" db="EMBL/GenBank/DDBJ databases">
        <title>Perkinsus chesapeaki whole genome sequence.</title>
        <authorList>
            <person name="Bogema D.R."/>
        </authorList>
    </citation>
    <scope>NUCLEOTIDE SEQUENCE [LARGE SCALE GENOMIC DNA]</scope>
    <source>
        <strain evidence="2">ATCC PRA-425</strain>
    </source>
</reference>
<proteinExistence type="predicted"/>
<dbReference type="AlphaFoldDB" id="A0A7J6L0G7"/>
<comment type="caution">
    <text evidence="2">The sequence shown here is derived from an EMBL/GenBank/DDBJ whole genome shotgun (WGS) entry which is preliminary data.</text>
</comment>
<feature type="chain" id="PRO_5029651166" evidence="1">
    <location>
        <begin position="24"/>
        <end position="120"/>
    </location>
</feature>
<accession>A0A7J6L0G7</accession>
<keyword evidence="3" id="KW-1185">Reference proteome</keyword>
<sequence>MNNLPKLLVLMLALAAGRYPFEGRHYCGSFWFSRAEELQFTGTTIRISVEHARFSENEFGFTTTGYIFDERTNLLTLSPQLDWKEEHRNWHLDRWDKFVYHPELDGWSVAKKNSRWFGRC</sequence>
<organism evidence="2 3">
    <name type="scientific">Perkinsus chesapeaki</name>
    <name type="common">Clam parasite</name>
    <name type="synonym">Perkinsus andrewsi</name>
    <dbReference type="NCBI Taxonomy" id="330153"/>
    <lineage>
        <taxon>Eukaryota</taxon>
        <taxon>Sar</taxon>
        <taxon>Alveolata</taxon>
        <taxon>Perkinsozoa</taxon>
        <taxon>Perkinsea</taxon>
        <taxon>Perkinsida</taxon>
        <taxon>Perkinsidae</taxon>
        <taxon>Perkinsus</taxon>
    </lineage>
</organism>
<gene>
    <name evidence="2" type="ORF">FOL47_010907</name>
</gene>
<evidence type="ECO:0000313" key="2">
    <source>
        <dbReference type="EMBL" id="KAF4652667.1"/>
    </source>
</evidence>
<protein>
    <submittedName>
        <fullName evidence="2">Uncharacterized protein</fullName>
    </submittedName>
</protein>
<evidence type="ECO:0000256" key="1">
    <source>
        <dbReference type="SAM" id="SignalP"/>
    </source>
</evidence>
<name>A0A7J6L0G7_PERCH</name>
<dbReference type="EMBL" id="JAAPAO010000897">
    <property type="protein sequence ID" value="KAF4652667.1"/>
    <property type="molecule type" value="Genomic_DNA"/>
</dbReference>
<feature type="signal peptide" evidence="1">
    <location>
        <begin position="1"/>
        <end position="23"/>
    </location>
</feature>